<dbReference type="AlphaFoldDB" id="A0AA39KJ28"/>
<reference evidence="1" key="1">
    <citation type="submission" date="2023-06" db="EMBL/GenBank/DDBJ databases">
        <authorList>
            <consortium name="Lawrence Berkeley National Laboratory"/>
            <person name="Ahrendt S."/>
            <person name="Sahu N."/>
            <person name="Indic B."/>
            <person name="Wong-Bajracharya J."/>
            <person name="Merenyi Z."/>
            <person name="Ke H.-M."/>
            <person name="Monk M."/>
            <person name="Kocsube S."/>
            <person name="Drula E."/>
            <person name="Lipzen A."/>
            <person name="Balint B."/>
            <person name="Henrissat B."/>
            <person name="Andreopoulos B."/>
            <person name="Martin F.M."/>
            <person name="Harder C.B."/>
            <person name="Rigling D."/>
            <person name="Ford K.L."/>
            <person name="Foster G.D."/>
            <person name="Pangilinan J."/>
            <person name="Papanicolaou A."/>
            <person name="Barry K."/>
            <person name="LaButti K."/>
            <person name="Viragh M."/>
            <person name="Koriabine M."/>
            <person name="Yan M."/>
            <person name="Riley R."/>
            <person name="Champramary S."/>
            <person name="Plett K.L."/>
            <person name="Tsai I.J."/>
            <person name="Slot J."/>
            <person name="Sipos G."/>
            <person name="Plett J."/>
            <person name="Nagy L.G."/>
            <person name="Grigoriev I.V."/>
        </authorList>
    </citation>
    <scope>NUCLEOTIDE SEQUENCE</scope>
    <source>
        <strain evidence="1">ICMP 16352</strain>
    </source>
</reference>
<evidence type="ECO:0000313" key="1">
    <source>
        <dbReference type="EMBL" id="KAK0460318.1"/>
    </source>
</evidence>
<name>A0AA39KJ28_9AGAR</name>
<keyword evidence="2" id="KW-1185">Reference proteome</keyword>
<organism evidence="1 2">
    <name type="scientific">Armillaria novae-zelandiae</name>
    <dbReference type="NCBI Taxonomy" id="153914"/>
    <lineage>
        <taxon>Eukaryota</taxon>
        <taxon>Fungi</taxon>
        <taxon>Dikarya</taxon>
        <taxon>Basidiomycota</taxon>
        <taxon>Agaricomycotina</taxon>
        <taxon>Agaricomycetes</taxon>
        <taxon>Agaricomycetidae</taxon>
        <taxon>Agaricales</taxon>
        <taxon>Marasmiineae</taxon>
        <taxon>Physalacriaceae</taxon>
        <taxon>Armillaria</taxon>
    </lineage>
</organism>
<comment type="caution">
    <text evidence="1">The sequence shown here is derived from an EMBL/GenBank/DDBJ whole genome shotgun (WGS) entry which is preliminary data.</text>
</comment>
<dbReference type="EMBL" id="JAUEPR010000181">
    <property type="protein sequence ID" value="KAK0460318.1"/>
    <property type="molecule type" value="Genomic_DNA"/>
</dbReference>
<sequence length="208" mass="21924">MPVKENSATVQFTSGFIICGIFTPANPLSGYSAEQLAELILTLQQLGLITLGHQHLSNSVALGTNSEPSPSHAFSSLGGTGGAPSGGGVTIAGTTAATGTIPVVKKESTLAPLTVAKQLLASLKIVPASGSLSQLLWYMVTVGYDVRIFQGWDQVTPLVLRISGTVFQHHSSLTSMHAHYASALRQDDVEVVPRPSEDDYDSYNDNDK</sequence>
<accession>A0AA39KJ28</accession>
<gene>
    <name evidence="1" type="ORF">IW261DRAFT_1577803</name>
</gene>
<protein>
    <submittedName>
        <fullName evidence="1">Uncharacterized protein</fullName>
    </submittedName>
</protein>
<dbReference type="Proteomes" id="UP001175227">
    <property type="component" value="Unassembled WGS sequence"/>
</dbReference>
<proteinExistence type="predicted"/>
<evidence type="ECO:0000313" key="2">
    <source>
        <dbReference type="Proteomes" id="UP001175227"/>
    </source>
</evidence>